<accession>A0A158PBY8</accession>
<organism evidence="2 3">
    <name type="scientific">Angiostrongylus cantonensis</name>
    <name type="common">Rat lungworm</name>
    <dbReference type="NCBI Taxonomy" id="6313"/>
    <lineage>
        <taxon>Eukaryota</taxon>
        <taxon>Metazoa</taxon>
        <taxon>Ecdysozoa</taxon>
        <taxon>Nematoda</taxon>
        <taxon>Chromadorea</taxon>
        <taxon>Rhabditida</taxon>
        <taxon>Rhabditina</taxon>
        <taxon>Rhabditomorpha</taxon>
        <taxon>Strongyloidea</taxon>
        <taxon>Metastrongylidae</taxon>
        <taxon>Angiostrongylus</taxon>
    </lineage>
</organism>
<dbReference type="WBParaSite" id="ACAC_0001163901-mRNA-1">
    <property type="protein sequence ID" value="ACAC_0001163901-mRNA-1"/>
    <property type="gene ID" value="ACAC_0001163901"/>
</dbReference>
<dbReference type="AlphaFoldDB" id="A0A158PBY8"/>
<sequence length="239" mass="27753">MFIVNEDSYNLLAHKFHIELFFWSRTQFPKHLYSFENDLFAESKFKIVDVEALGCGLKDAPSGKKLCEFKDETTPQIRIKFIPNETTANLTTQIKAKIGETFLEFPMADSDACKYGNLITITFSFFCTFHTGVKCPVEEGKESVYEKGIEIISNYPKVGGLKQFLIEKFFLDMRGEGHPRNRTSSALHIRDMIFFKVNKKNDDVSRYFHMPFPIAHKDDGMRRGWIMMRTARFRLISVV</sequence>
<dbReference type="InterPro" id="IPR014756">
    <property type="entry name" value="Ig_E-set"/>
</dbReference>
<keyword evidence="2" id="KW-1185">Reference proteome</keyword>
<dbReference type="Proteomes" id="UP000035642">
    <property type="component" value="Unassembled WGS sequence"/>
</dbReference>
<evidence type="ECO:0000313" key="3">
    <source>
        <dbReference type="WBParaSite" id="ACAC_0001163901-mRNA-1"/>
    </source>
</evidence>
<dbReference type="Pfam" id="PF02221">
    <property type="entry name" value="E1_DerP2_DerF2"/>
    <property type="match status" value="1"/>
</dbReference>
<name>A0A158PBY8_ANGCA</name>
<evidence type="ECO:0000259" key="1">
    <source>
        <dbReference type="Pfam" id="PF02221"/>
    </source>
</evidence>
<proteinExistence type="predicted"/>
<reference evidence="2" key="1">
    <citation type="submission" date="2012-09" db="EMBL/GenBank/DDBJ databases">
        <authorList>
            <person name="Martin A.A."/>
        </authorList>
    </citation>
    <scope>NUCLEOTIDE SEQUENCE</scope>
</reference>
<feature type="domain" description="MD-2-related lipid-recognition" evidence="1">
    <location>
        <begin position="65"/>
        <end position="158"/>
    </location>
</feature>
<dbReference type="SUPFAM" id="SSF81296">
    <property type="entry name" value="E set domains"/>
    <property type="match status" value="1"/>
</dbReference>
<dbReference type="STRING" id="6313.A0A158PBY8"/>
<dbReference type="InterPro" id="IPR003172">
    <property type="entry name" value="ML_dom"/>
</dbReference>
<evidence type="ECO:0000313" key="2">
    <source>
        <dbReference type="Proteomes" id="UP000035642"/>
    </source>
</evidence>
<protein>
    <submittedName>
        <fullName evidence="3">ML domain-containing protein</fullName>
    </submittedName>
</protein>
<dbReference type="Gene3D" id="2.60.40.770">
    <property type="match status" value="1"/>
</dbReference>
<reference evidence="3" key="2">
    <citation type="submission" date="2016-04" db="UniProtKB">
        <authorList>
            <consortium name="WormBaseParasite"/>
        </authorList>
    </citation>
    <scope>IDENTIFICATION</scope>
</reference>